<name>A0A146I653_9EUKA</name>
<proteinExistence type="predicted"/>
<evidence type="ECO:0000256" key="1">
    <source>
        <dbReference type="SAM" id="Phobius"/>
    </source>
</evidence>
<evidence type="ECO:0000313" key="2">
    <source>
        <dbReference type="EMBL" id="BAU71429.1"/>
    </source>
</evidence>
<geneLocation type="mitochondrion" evidence="2"/>
<protein>
    <submittedName>
        <fullName evidence="2">Uncharacterized protein</fullName>
    </submittedName>
</protein>
<accession>A0A146I653</accession>
<sequence length="138" mass="16276">MRRDLKEKKWLKKGPLLSLGGERRGRRKKGTRMYLFPSVQKKTVRFFFVPEATCFFLWGLFFFKLINISITTICDLFRGCLLFSDLFRGTFFSSSSFPQFPSVQKKTVRFFWLPGGHLLFPLGLRPHLSTFFKGEQIF</sequence>
<keyword evidence="1" id="KW-0812">Transmembrane</keyword>
<keyword evidence="2" id="KW-0496">Mitochondrion</keyword>
<dbReference type="RefSeq" id="YP_009245578.1">
    <property type="nucleotide sequence ID" value="NC_029886.1"/>
</dbReference>
<keyword evidence="1" id="KW-1133">Transmembrane helix</keyword>
<dbReference type="GeneID" id="27217936"/>
<dbReference type="AlphaFoldDB" id="A0A146I653"/>
<keyword evidence="1" id="KW-0472">Membrane</keyword>
<reference evidence="2" key="1">
    <citation type="submission" date="2015-10" db="EMBL/GenBank/DDBJ databases">
        <title>The mitochondrial genome of Diphylleia rotans.</title>
        <authorList>
            <person name="Kamikawa R."/>
            <person name="Roger A.J."/>
        </authorList>
    </citation>
    <scope>NUCLEOTIDE SEQUENCE</scope>
    <source>
        <strain evidence="2">NIES-3764</strain>
    </source>
</reference>
<feature type="transmembrane region" description="Helical" evidence="1">
    <location>
        <begin position="46"/>
        <end position="66"/>
    </location>
</feature>
<organism evidence="2">
    <name type="scientific">Diphylleia rotans</name>
    <dbReference type="NCBI Taxonomy" id="190327"/>
    <lineage>
        <taxon>Eukaryota</taxon>
        <taxon>CRuMs</taxon>
        <taxon>Collodictyonidae</taxon>
        <taxon>Diphylleia</taxon>
    </lineage>
</organism>
<gene>
    <name evidence="2" type="primary">orf139</name>
</gene>
<dbReference type="EMBL" id="AP015014">
    <property type="protein sequence ID" value="BAU71429.1"/>
    <property type="molecule type" value="Genomic_DNA"/>
</dbReference>